<organism evidence="2 3">
    <name type="scientific">Homoserinimonas aerilata</name>
    <dbReference type="NCBI Taxonomy" id="1162970"/>
    <lineage>
        <taxon>Bacteria</taxon>
        <taxon>Bacillati</taxon>
        <taxon>Actinomycetota</taxon>
        <taxon>Actinomycetes</taxon>
        <taxon>Micrococcales</taxon>
        <taxon>Microbacteriaceae</taxon>
        <taxon>Homoserinimonas</taxon>
    </lineage>
</organism>
<sequence>MTPDAAHELQRLRATAYGRTRNADDEQAAADARLRLQELAAATPTDADADADAAAVTEPDASAPETAEQPWPAEEPTTTPPKRRLWPRIAIAAGMVACFGLGFAVASVAQQHPGAPEDLGAVAAPPPVTDSLRPQLNPAEQAAADERLASALALLDRPWTSNDLTITPELAESMSVIPESVRLVDATVNGNAYAVRNTDGDICLLATDGSAGWALSCIPESEFGPNGGLAMGMNSVDVSWDGQQLVSAER</sequence>
<evidence type="ECO:0000313" key="2">
    <source>
        <dbReference type="EMBL" id="TQL46972.1"/>
    </source>
</evidence>
<keyword evidence="3" id="KW-1185">Reference proteome</keyword>
<feature type="compositionally biased region" description="Basic and acidic residues" evidence="1">
    <location>
        <begin position="1"/>
        <end position="11"/>
    </location>
</feature>
<proteinExistence type="predicted"/>
<evidence type="ECO:0000256" key="1">
    <source>
        <dbReference type="SAM" id="MobiDB-lite"/>
    </source>
</evidence>
<feature type="compositionally biased region" description="Low complexity" evidence="1">
    <location>
        <begin position="40"/>
        <end position="77"/>
    </location>
</feature>
<dbReference type="EMBL" id="VFOM01000001">
    <property type="protein sequence ID" value="TQL46972.1"/>
    <property type="molecule type" value="Genomic_DNA"/>
</dbReference>
<feature type="region of interest" description="Disordered" evidence="1">
    <location>
        <begin position="1"/>
        <end position="81"/>
    </location>
</feature>
<reference evidence="2 3" key="1">
    <citation type="submission" date="2019-06" db="EMBL/GenBank/DDBJ databases">
        <title>Sequencing the genomes of 1000 actinobacteria strains.</title>
        <authorList>
            <person name="Klenk H.-P."/>
        </authorList>
    </citation>
    <scope>NUCLEOTIDE SEQUENCE [LARGE SCALE GENOMIC DNA]</scope>
    <source>
        <strain evidence="2 3">DSM 26477</strain>
    </source>
</reference>
<protein>
    <submittedName>
        <fullName evidence="2">Uncharacterized protein</fullName>
    </submittedName>
</protein>
<gene>
    <name evidence="2" type="ORF">FB562_0013</name>
</gene>
<accession>A0A542YFW1</accession>
<evidence type="ECO:0000313" key="3">
    <source>
        <dbReference type="Proteomes" id="UP000317998"/>
    </source>
</evidence>
<comment type="caution">
    <text evidence="2">The sequence shown here is derived from an EMBL/GenBank/DDBJ whole genome shotgun (WGS) entry which is preliminary data.</text>
</comment>
<dbReference type="OrthoDB" id="5126396at2"/>
<name>A0A542YFW1_9MICO</name>
<dbReference type="RefSeq" id="WP_141879276.1">
    <property type="nucleotide sequence ID" value="NZ_VFOM01000001.1"/>
</dbReference>
<dbReference type="AlphaFoldDB" id="A0A542YFW1"/>
<dbReference type="Proteomes" id="UP000317998">
    <property type="component" value="Unassembled WGS sequence"/>
</dbReference>